<keyword evidence="2" id="KW-1185">Reference proteome</keyword>
<dbReference type="InterPro" id="IPR050563">
    <property type="entry name" value="4-hydroxybenzoyl-CoA_TE"/>
</dbReference>
<dbReference type="EMBL" id="RQHW01000028">
    <property type="protein sequence ID" value="TGN19779.1"/>
    <property type="molecule type" value="Genomic_DNA"/>
</dbReference>
<dbReference type="PANTHER" id="PTHR31793:SF24">
    <property type="entry name" value="LONG-CHAIN ACYL-COA THIOESTERASE FADM"/>
    <property type="match status" value="1"/>
</dbReference>
<sequence>MDSNGHVNNGVYQFYFDEARMQALENEGFSLAEMRAKKIGPVIYKAELEYSKPVSHPDTVAIETSFGELSKAKGKVFQTMKRMSDGAVVCKAVFHSLFFDFEKQRPWKLPDSFIEKWN</sequence>
<dbReference type="Proteomes" id="UP000298058">
    <property type="component" value="Unassembled WGS sequence"/>
</dbReference>
<dbReference type="Pfam" id="PF13279">
    <property type="entry name" value="4HBT_2"/>
    <property type="match status" value="1"/>
</dbReference>
<dbReference type="Gene3D" id="3.10.129.10">
    <property type="entry name" value="Hotdog Thioesterase"/>
    <property type="match status" value="1"/>
</dbReference>
<dbReference type="CDD" id="cd00586">
    <property type="entry name" value="4HBT"/>
    <property type="match status" value="1"/>
</dbReference>
<organism evidence="1 2">
    <name type="scientific">Leptospira idonii</name>
    <dbReference type="NCBI Taxonomy" id="1193500"/>
    <lineage>
        <taxon>Bacteria</taxon>
        <taxon>Pseudomonadati</taxon>
        <taxon>Spirochaetota</taxon>
        <taxon>Spirochaetia</taxon>
        <taxon>Leptospirales</taxon>
        <taxon>Leptospiraceae</taxon>
        <taxon>Leptospira</taxon>
    </lineage>
</organism>
<dbReference type="SUPFAM" id="SSF54637">
    <property type="entry name" value="Thioesterase/thiol ester dehydrase-isomerase"/>
    <property type="match status" value="1"/>
</dbReference>
<proteinExistence type="predicted"/>
<protein>
    <submittedName>
        <fullName evidence="1">Acyl-CoA thioesterase</fullName>
    </submittedName>
</protein>
<accession>A0A4R9M3B1</accession>
<dbReference type="PANTHER" id="PTHR31793">
    <property type="entry name" value="4-HYDROXYBENZOYL-COA THIOESTERASE FAMILY MEMBER"/>
    <property type="match status" value="1"/>
</dbReference>
<comment type="caution">
    <text evidence="1">The sequence shown here is derived from an EMBL/GenBank/DDBJ whole genome shotgun (WGS) entry which is preliminary data.</text>
</comment>
<dbReference type="GO" id="GO:0047617">
    <property type="term" value="F:fatty acyl-CoA hydrolase activity"/>
    <property type="evidence" value="ECO:0007669"/>
    <property type="project" value="TreeGrafter"/>
</dbReference>
<dbReference type="AlphaFoldDB" id="A0A4R9M3B1"/>
<dbReference type="InterPro" id="IPR029069">
    <property type="entry name" value="HotDog_dom_sf"/>
</dbReference>
<evidence type="ECO:0000313" key="2">
    <source>
        <dbReference type="Proteomes" id="UP000298058"/>
    </source>
</evidence>
<evidence type="ECO:0000313" key="1">
    <source>
        <dbReference type="EMBL" id="TGN19779.1"/>
    </source>
</evidence>
<reference evidence="1" key="1">
    <citation type="journal article" date="2019" name="PLoS Negl. Trop. Dis.">
        <title>Revisiting the worldwide diversity of Leptospira species in the environment.</title>
        <authorList>
            <person name="Vincent A.T."/>
            <person name="Schiettekatte O."/>
            <person name="Bourhy P."/>
            <person name="Veyrier F.J."/>
            <person name="Picardeau M."/>
        </authorList>
    </citation>
    <scope>NUCLEOTIDE SEQUENCE [LARGE SCALE GENOMIC DNA]</scope>
    <source>
        <strain evidence="1">201300427</strain>
    </source>
</reference>
<dbReference type="OrthoDB" id="9801517at2"/>
<gene>
    <name evidence="1" type="ORF">EHS15_07700</name>
</gene>
<name>A0A4R9M3B1_9LEPT</name>